<dbReference type="Gene3D" id="1.10.357.10">
    <property type="entry name" value="Tetracycline Repressor, domain 2"/>
    <property type="match status" value="1"/>
</dbReference>
<dbReference type="Pfam" id="PF00440">
    <property type="entry name" value="TetR_N"/>
    <property type="match status" value="1"/>
</dbReference>
<dbReference type="PROSITE" id="PS50977">
    <property type="entry name" value="HTH_TETR_2"/>
    <property type="match status" value="1"/>
</dbReference>
<dbReference type="PANTHER" id="PTHR30055:SF234">
    <property type="entry name" value="HTH-TYPE TRANSCRIPTIONAL REGULATOR BETI"/>
    <property type="match status" value="1"/>
</dbReference>
<reference evidence="7" key="1">
    <citation type="journal article" date="2019" name="Int. J. Syst. Evol. Microbiol.">
        <title>The Global Catalogue of Microorganisms (GCM) 10K type strain sequencing project: providing services to taxonomists for standard genome sequencing and annotation.</title>
        <authorList>
            <consortium name="The Broad Institute Genomics Platform"/>
            <consortium name="The Broad Institute Genome Sequencing Center for Infectious Disease"/>
            <person name="Wu L."/>
            <person name="Ma J."/>
        </authorList>
    </citation>
    <scope>NUCLEOTIDE SEQUENCE [LARGE SCALE GENOMIC DNA]</scope>
    <source>
        <strain evidence="7">JCM 18053</strain>
    </source>
</reference>
<dbReference type="Proteomes" id="UP001499852">
    <property type="component" value="Unassembled WGS sequence"/>
</dbReference>
<dbReference type="InterPro" id="IPR050109">
    <property type="entry name" value="HTH-type_TetR-like_transc_reg"/>
</dbReference>
<comment type="caution">
    <text evidence="6">The sequence shown here is derived from an EMBL/GenBank/DDBJ whole genome shotgun (WGS) entry which is preliminary data.</text>
</comment>
<dbReference type="SUPFAM" id="SSF46689">
    <property type="entry name" value="Homeodomain-like"/>
    <property type="match status" value="1"/>
</dbReference>
<sequence>MSGILSTPTRKEREFQAREELILTNARRLLLEKGFQAWNMEQLAEAVEYSKGTLYQHFTSKEDLVLAVATASLRQRADLFEKSSNFKGLTRERCRVIGFACCEFAVSCPEYFHVEMMLKSASFWEKASEARRQAHAFQGARCWRVLNHIIVEAMALGEMPRTHFTPEQATFALVSVTVGSHLMGQEPQLRVQAGITSPMLSVRFNQDIVCDGLGWKPLLHEHDYAATDRRIVQEVFPNATSWLYPDT</sequence>
<proteinExistence type="predicted"/>
<keyword evidence="7" id="KW-1185">Reference proteome</keyword>
<evidence type="ECO:0000256" key="4">
    <source>
        <dbReference type="PROSITE-ProRule" id="PRU00335"/>
    </source>
</evidence>
<evidence type="ECO:0000256" key="3">
    <source>
        <dbReference type="ARBA" id="ARBA00023163"/>
    </source>
</evidence>
<dbReference type="PANTHER" id="PTHR30055">
    <property type="entry name" value="HTH-TYPE TRANSCRIPTIONAL REGULATOR RUTR"/>
    <property type="match status" value="1"/>
</dbReference>
<evidence type="ECO:0000259" key="5">
    <source>
        <dbReference type="PROSITE" id="PS50977"/>
    </source>
</evidence>
<organism evidence="6 7">
    <name type="scientific">Prosthecobacter algae</name>
    <dbReference type="NCBI Taxonomy" id="1144682"/>
    <lineage>
        <taxon>Bacteria</taxon>
        <taxon>Pseudomonadati</taxon>
        <taxon>Verrucomicrobiota</taxon>
        <taxon>Verrucomicrobiia</taxon>
        <taxon>Verrucomicrobiales</taxon>
        <taxon>Verrucomicrobiaceae</taxon>
        <taxon>Prosthecobacter</taxon>
    </lineage>
</organism>
<gene>
    <name evidence="6" type="ORF">GCM10023213_31490</name>
</gene>
<keyword evidence="2 4" id="KW-0238">DNA-binding</keyword>
<protein>
    <submittedName>
        <fullName evidence="6">TetR/AcrR family transcriptional regulator</fullName>
    </submittedName>
</protein>
<feature type="DNA-binding region" description="H-T-H motif" evidence="4">
    <location>
        <begin position="39"/>
        <end position="58"/>
    </location>
</feature>
<dbReference type="EMBL" id="BAABIA010000006">
    <property type="protein sequence ID" value="GAA5143508.1"/>
    <property type="molecule type" value="Genomic_DNA"/>
</dbReference>
<accession>A0ABP9PAL1</accession>
<dbReference type="PRINTS" id="PR00455">
    <property type="entry name" value="HTHTETR"/>
</dbReference>
<evidence type="ECO:0000256" key="2">
    <source>
        <dbReference type="ARBA" id="ARBA00023125"/>
    </source>
</evidence>
<evidence type="ECO:0000313" key="7">
    <source>
        <dbReference type="Proteomes" id="UP001499852"/>
    </source>
</evidence>
<evidence type="ECO:0000313" key="6">
    <source>
        <dbReference type="EMBL" id="GAA5143508.1"/>
    </source>
</evidence>
<dbReference type="InterPro" id="IPR009057">
    <property type="entry name" value="Homeodomain-like_sf"/>
</dbReference>
<evidence type="ECO:0000256" key="1">
    <source>
        <dbReference type="ARBA" id="ARBA00023015"/>
    </source>
</evidence>
<keyword evidence="1" id="KW-0805">Transcription regulation</keyword>
<feature type="domain" description="HTH tetR-type" evidence="5">
    <location>
        <begin position="16"/>
        <end position="76"/>
    </location>
</feature>
<dbReference type="InterPro" id="IPR001647">
    <property type="entry name" value="HTH_TetR"/>
</dbReference>
<name>A0ABP9PAL1_9BACT</name>
<keyword evidence="3" id="KW-0804">Transcription</keyword>
<dbReference type="RefSeq" id="WP_345737336.1">
    <property type="nucleotide sequence ID" value="NZ_BAABIA010000006.1"/>
</dbReference>